<comment type="function">
    <text evidence="4">Required for resistance to DNA-damaging agents.</text>
</comment>
<dbReference type="EMBL" id="CP031769">
    <property type="protein sequence ID" value="AXR06637.1"/>
    <property type="molecule type" value="Genomic_DNA"/>
</dbReference>
<evidence type="ECO:0000256" key="3">
    <source>
        <dbReference type="ARBA" id="ARBA00022490"/>
    </source>
</evidence>
<evidence type="ECO:0000256" key="4">
    <source>
        <dbReference type="ARBA" id="ARBA00037131"/>
    </source>
</evidence>
<protein>
    <submittedName>
        <fullName evidence="6">Universal stress protein UspE</fullName>
    </submittedName>
</protein>
<dbReference type="NCBIfam" id="NF008380">
    <property type="entry name" value="PRK11175.1"/>
    <property type="match status" value="1"/>
</dbReference>
<dbReference type="GO" id="GO:0005737">
    <property type="term" value="C:cytoplasm"/>
    <property type="evidence" value="ECO:0007669"/>
    <property type="project" value="UniProtKB-SubCell"/>
</dbReference>
<sequence length="306" mass="34058">MINYDTVLAVIDSDLESQPALSRALELSEKTDATLIVLMVVYDFSYEMTTMLSGAEREAMRSAVIKERRGWLESEVRQYSDRPVELIVKWESRAFEAIIRTAVECSADIVVKASRKADDLVSVIFTPTDWHLLRKCPMPVLMVKEHAWPPQGNIIAAVNVGTEDAEHAQLNDKLTDIAKDYANLLTGAVHLVNAYPHAPVSIALEIPEFDTNAYHKAVKHHHQHEMELHRKKYGIDASHCHVEEGLPEHVVAKMSHQLDAELVIIGTVGRIGISAAFIGNTAEQVIDTLHCDVLAIKPDGFETPVT</sequence>
<dbReference type="InterPro" id="IPR006015">
    <property type="entry name" value="Universal_stress_UspA"/>
</dbReference>
<evidence type="ECO:0000256" key="1">
    <source>
        <dbReference type="ARBA" id="ARBA00004496"/>
    </source>
</evidence>
<dbReference type="RefSeq" id="WP_117316729.1">
    <property type="nucleotide sequence ID" value="NZ_CP031769.1"/>
</dbReference>
<reference evidence="6 7" key="1">
    <citation type="submission" date="2018-08" db="EMBL/GenBank/DDBJ databases">
        <title>Salinimonas sediminis sp. nov., a piezophilic bacterium isolated from a deep-sea sediment sample from the New Britain Trench.</title>
        <authorList>
            <person name="Cao J."/>
        </authorList>
    </citation>
    <scope>NUCLEOTIDE SEQUENCE [LARGE SCALE GENOMIC DNA]</scope>
    <source>
        <strain evidence="6 7">N102</strain>
    </source>
</reference>
<evidence type="ECO:0000313" key="7">
    <source>
        <dbReference type="Proteomes" id="UP000262073"/>
    </source>
</evidence>
<accession>A0A346NM80</accession>
<dbReference type="OrthoDB" id="239260at2"/>
<keyword evidence="3" id="KW-0963">Cytoplasm</keyword>
<dbReference type="PRINTS" id="PR01438">
    <property type="entry name" value="UNVRSLSTRESS"/>
</dbReference>
<dbReference type="Gene3D" id="3.40.50.12370">
    <property type="match status" value="1"/>
</dbReference>
<dbReference type="SUPFAM" id="SSF52402">
    <property type="entry name" value="Adenine nucleotide alpha hydrolases-like"/>
    <property type="match status" value="2"/>
</dbReference>
<feature type="domain" description="UspA" evidence="5">
    <location>
        <begin position="173"/>
        <end position="297"/>
    </location>
</feature>
<evidence type="ECO:0000313" key="6">
    <source>
        <dbReference type="EMBL" id="AXR06637.1"/>
    </source>
</evidence>
<dbReference type="Proteomes" id="UP000262073">
    <property type="component" value="Chromosome"/>
</dbReference>
<dbReference type="Pfam" id="PF00582">
    <property type="entry name" value="Usp"/>
    <property type="match status" value="2"/>
</dbReference>
<name>A0A346NM80_9ALTE</name>
<comment type="similarity">
    <text evidence="2">Belongs to the universal stress protein A family.</text>
</comment>
<evidence type="ECO:0000256" key="2">
    <source>
        <dbReference type="ARBA" id="ARBA00008791"/>
    </source>
</evidence>
<dbReference type="InterPro" id="IPR006016">
    <property type="entry name" value="UspA"/>
</dbReference>
<proteinExistence type="inferred from homology"/>
<dbReference type="KEGG" id="salm:D0Y50_09785"/>
<feature type="domain" description="UspA" evidence="5">
    <location>
        <begin position="4"/>
        <end position="144"/>
    </location>
</feature>
<dbReference type="PANTHER" id="PTHR47892">
    <property type="entry name" value="UNIVERSAL STRESS PROTEIN E"/>
    <property type="match status" value="1"/>
</dbReference>
<evidence type="ECO:0000259" key="5">
    <source>
        <dbReference type="Pfam" id="PF00582"/>
    </source>
</evidence>
<keyword evidence="7" id="KW-1185">Reference proteome</keyword>
<comment type="subcellular location">
    <subcellularLocation>
        <location evidence="1">Cytoplasm</location>
    </subcellularLocation>
</comment>
<gene>
    <name evidence="6" type="primary">uspE</name>
    <name evidence="6" type="ORF">D0Y50_09785</name>
</gene>
<organism evidence="6 7">
    <name type="scientific">Salinimonas sediminis</name>
    <dbReference type="NCBI Taxonomy" id="2303538"/>
    <lineage>
        <taxon>Bacteria</taxon>
        <taxon>Pseudomonadati</taxon>
        <taxon>Pseudomonadota</taxon>
        <taxon>Gammaproteobacteria</taxon>
        <taxon>Alteromonadales</taxon>
        <taxon>Alteromonadaceae</taxon>
        <taxon>Alteromonas/Salinimonas group</taxon>
        <taxon>Salinimonas</taxon>
    </lineage>
</organism>
<dbReference type="AlphaFoldDB" id="A0A346NM80"/>
<dbReference type="PANTHER" id="PTHR47892:SF1">
    <property type="entry name" value="UNIVERSAL STRESS PROTEIN E"/>
    <property type="match status" value="1"/>
</dbReference>